<dbReference type="GO" id="GO:0016740">
    <property type="term" value="F:transferase activity"/>
    <property type="evidence" value="ECO:0007669"/>
    <property type="project" value="UniProtKB-KW"/>
</dbReference>
<reference evidence="2" key="1">
    <citation type="submission" date="2011-03" db="EMBL/GenBank/DDBJ databases">
        <title>Draft genome sequence of Brevundimonas diminuta.</title>
        <authorList>
            <person name="Brown P.J.B."/>
            <person name="Buechlein A."/>
            <person name="Hemmerich C."/>
            <person name="Brun Y.V."/>
        </authorList>
    </citation>
    <scope>NUCLEOTIDE SEQUENCE [LARGE SCALE GENOMIC DNA]</scope>
    <source>
        <strain evidence="2">C19</strain>
    </source>
</reference>
<evidence type="ECO:0000313" key="2">
    <source>
        <dbReference type="Proteomes" id="UP000006512"/>
    </source>
</evidence>
<organism evidence="1 2">
    <name type="scientific">Asticcacaulis biprosthecium C19</name>
    <dbReference type="NCBI Taxonomy" id="715226"/>
    <lineage>
        <taxon>Bacteria</taxon>
        <taxon>Pseudomonadati</taxon>
        <taxon>Pseudomonadota</taxon>
        <taxon>Alphaproteobacteria</taxon>
        <taxon>Caulobacterales</taxon>
        <taxon>Caulobacteraceae</taxon>
        <taxon>Asticcacaulis</taxon>
    </lineage>
</organism>
<protein>
    <submittedName>
        <fullName evidence="1">Nucleotidyltransferase family protein</fullName>
    </submittedName>
</protein>
<keyword evidence="1" id="KW-0808">Transferase</keyword>
<dbReference type="InterPro" id="IPR018775">
    <property type="entry name" value="RlaP"/>
</dbReference>
<name>F4QHI0_9CAUL</name>
<sequence length="271" mass="30756">MIPVSQVSTQARAYIGERLTELATERGVRILFAVESGSRAWGFPSADSDYDVRFVYARTERQYLSVRDYRDVIETPLLEDETLGVPFDLNGWDLRKALRLAINSNPILHEWLVSPILYAGDDALRDDIRWFVNATADPAAYAYHYDRLARGAWEQIGDEDTVKIKRYCYVLRPVLTRLWLRDRDGLPPMDVASLCTGLKLEVAELSAMAQLFALKHAADEQDRLPRQPVLDALIASVLADKPPRPPQTERFDARTVELADGLFHRLITNGV</sequence>
<dbReference type="RefSeq" id="WP_006271898.1">
    <property type="nucleotide sequence ID" value="NZ_GL883077.1"/>
</dbReference>
<accession>F4QHI0</accession>
<dbReference type="AlphaFoldDB" id="F4QHI0"/>
<evidence type="ECO:0000313" key="1">
    <source>
        <dbReference type="EMBL" id="EGF92717.1"/>
    </source>
</evidence>
<dbReference type="HOGENOM" id="CLU_084690_0_0_5"/>
<dbReference type="PANTHER" id="PTHR34817">
    <property type="entry name" value="NUCLEOTIDYLTRANSFERASE"/>
    <property type="match status" value="1"/>
</dbReference>
<keyword evidence="2" id="KW-1185">Reference proteome</keyword>
<dbReference type="eggNOG" id="COG3541">
    <property type="taxonomic scope" value="Bacteria"/>
</dbReference>
<gene>
    <name evidence="1" type="ORF">ABI_11540</name>
</gene>
<dbReference type="STRING" id="715226.ABI_11540"/>
<proteinExistence type="predicted"/>
<dbReference type="OrthoDB" id="9796845at2"/>
<dbReference type="Pfam" id="PF10127">
    <property type="entry name" value="RlaP"/>
    <property type="match status" value="1"/>
</dbReference>
<dbReference type="PANTHER" id="PTHR34817:SF2">
    <property type="entry name" value="NUCLEOTIDYLTRANSFERASE"/>
    <property type="match status" value="1"/>
</dbReference>
<dbReference type="Proteomes" id="UP000006512">
    <property type="component" value="Unassembled WGS sequence"/>
</dbReference>
<dbReference type="EMBL" id="GL883077">
    <property type="protein sequence ID" value="EGF92717.1"/>
    <property type="molecule type" value="Genomic_DNA"/>
</dbReference>